<dbReference type="AlphaFoldDB" id="A0A2P5BE13"/>
<evidence type="ECO:0000313" key="2">
    <source>
        <dbReference type="EMBL" id="PON47039.1"/>
    </source>
</evidence>
<protein>
    <submittedName>
        <fullName evidence="2">Replication factor A protein</fullName>
    </submittedName>
</protein>
<sequence>MELWAGLGLNFYRVRSNVLECECGISGVTMSTLKEGVQCCVQIQLTDSSRELPATIFGDNAEKFLGCSSKQLMEQASQDGHVDLSSFTTTSSSKEYIIYIKTWKQVHGKQVTVKYNVARLFDSLEDD</sequence>
<dbReference type="InParanoid" id="A0A2P5BE13"/>
<proteinExistence type="predicted"/>
<name>A0A2P5BE13_TREOI</name>
<dbReference type="EMBL" id="JXTC01000542">
    <property type="protein sequence ID" value="PON47039.1"/>
    <property type="molecule type" value="Genomic_DNA"/>
</dbReference>
<dbReference type="Gene3D" id="2.40.50.140">
    <property type="entry name" value="Nucleic acid-binding proteins"/>
    <property type="match status" value="1"/>
</dbReference>
<dbReference type="SUPFAM" id="SSF50249">
    <property type="entry name" value="Nucleic acid-binding proteins"/>
    <property type="match status" value="1"/>
</dbReference>
<dbReference type="Proteomes" id="UP000237000">
    <property type="component" value="Unassembled WGS sequence"/>
</dbReference>
<dbReference type="InterPro" id="IPR012340">
    <property type="entry name" value="NA-bd_OB-fold"/>
</dbReference>
<gene>
    <name evidence="2" type="ORF">TorRG33x02_324270</name>
</gene>
<comment type="caution">
    <text evidence="2">The sequence shown here is derived from an EMBL/GenBank/DDBJ whole genome shotgun (WGS) entry which is preliminary data.</text>
</comment>
<reference evidence="3" key="1">
    <citation type="submission" date="2016-06" db="EMBL/GenBank/DDBJ databases">
        <title>Parallel loss of symbiosis genes in relatives of nitrogen-fixing non-legume Parasponia.</title>
        <authorList>
            <person name="Van Velzen R."/>
            <person name="Holmer R."/>
            <person name="Bu F."/>
            <person name="Rutten L."/>
            <person name="Van Zeijl A."/>
            <person name="Liu W."/>
            <person name="Santuari L."/>
            <person name="Cao Q."/>
            <person name="Sharma T."/>
            <person name="Shen D."/>
            <person name="Roswanjaya Y."/>
            <person name="Wardhani T."/>
            <person name="Kalhor M.S."/>
            <person name="Jansen J."/>
            <person name="Van den Hoogen J."/>
            <person name="Gungor B."/>
            <person name="Hartog M."/>
            <person name="Hontelez J."/>
            <person name="Verver J."/>
            <person name="Yang W.-C."/>
            <person name="Schijlen E."/>
            <person name="Repin R."/>
            <person name="Schilthuizen M."/>
            <person name="Schranz E."/>
            <person name="Heidstra R."/>
            <person name="Miyata K."/>
            <person name="Fedorova E."/>
            <person name="Kohlen W."/>
            <person name="Bisseling T."/>
            <person name="Smit S."/>
            <person name="Geurts R."/>
        </authorList>
    </citation>
    <scope>NUCLEOTIDE SEQUENCE [LARGE SCALE GENOMIC DNA]</scope>
    <source>
        <strain evidence="3">cv. RG33-2</strain>
    </source>
</reference>
<keyword evidence="3" id="KW-1185">Reference proteome</keyword>
<organism evidence="2 3">
    <name type="scientific">Trema orientale</name>
    <name type="common">Charcoal tree</name>
    <name type="synonym">Celtis orientalis</name>
    <dbReference type="NCBI Taxonomy" id="63057"/>
    <lineage>
        <taxon>Eukaryota</taxon>
        <taxon>Viridiplantae</taxon>
        <taxon>Streptophyta</taxon>
        <taxon>Embryophyta</taxon>
        <taxon>Tracheophyta</taxon>
        <taxon>Spermatophyta</taxon>
        <taxon>Magnoliopsida</taxon>
        <taxon>eudicotyledons</taxon>
        <taxon>Gunneridae</taxon>
        <taxon>Pentapetalae</taxon>
        <taxon>rosids</taxon>
        <taxon>fabids</taxon>
        <taxon>Rosales</taxon>
        <taxon>Cannabaceae</taxon>
        <taxon>Trema</taxon>
    </lineage>
</organism>
<evidence type="ECO:0000259" key="1">
    <source>
        <dbReference type="Pfam" id="PF08646"/>
    </source>
</evidence>
<feature type="domain" description="Replication factor A C-terminal" evidence="1">
    <location>
        <begin position="40"/>
        <end position="119"/>
    </location>
</feature>
<evidence type="ECO:0000313" key="3">
    <source>
        <dbReference type="Proteomes" id="UP000237000"/>
    </source>
</evidence>
<dbReference type="Pfam" id="PF08646">
    <property type="entry name" value="Rep_fac-A_C"/>
    <property type="match status" value="1"/>
</dbReference>
<accession>A0A2P5BE13</accession>
<dbReference type="InterPro" id="IPR013955">
    <property type="entry name" value="Rep_factor-A_C"/>
</dbReference>